<dbReference type="InterPro" id="IPR041664">
    <property type="entry name" value="AAA_16"/>
</dbReference>
<dbReference type="STRING" id="469383.Cwoe_1434"/>
<dbReference type="PANTHER" id="PTHR16305">
    <property type="entry name" value="TESTICULAR SOLUBLE ADENYLYL CYCLASE"/>
    <property type="match status" value="1"/>
</dbReference>
<dbReference type="Pfam" id="PF00196">
    <property type="entry name" value="GerE"/>
    <property type="match status" value="1"/>
</dbReference>
<dbReference type="InterPro" id="IPR000792">
    <property type="entry name" value="Tscrpt_reg_LuxR_C"/>
</dbReference>
<dbReference type="Pfam" id="PF13191">
    <property type="entry name" value="AAA_16"/>
    <property type="match status" value="1"/>
</dbReference>
<dbReference type="SUPFAM" id="SSF46894">
    <property type="entry name" value="C-terminal effector domain of the bipartite response regulators"/>
    <property type="match status" value="1"/>
</dbReference>
<dbReference type="KEGG" id="cwo:Cwoe_1434"/>
<keyword evidence="1" id="KW-0547">Nucleotide-binding</keyword>
<organism evidence="5 6">
    <name type="scientific">Conexibacter woesei (strain DSM 14684 / CCUG 47730 / CIP 108061 / JCM 11494 / NBRC 100937 / ID131577)</name>
    <dbReference type="NCBI Taxonomy" id="469383"/>
    <lineage>
        <taxon>Bacteria</taxon>
        <taxon>Bacillati</taxon>
        <taxon>Actinomycetota</taxon>
        <taxon>Thermoleophilia</taxon>
        <taxon>Solirubrobacterales</taxon>
        <taxon>Conexibacteraceae</taxon>
        <taxon>Conexibacter</taxon>
    </lineage>
</organism>
<dbReference type="PROSITE" id="PS50043">
    <property type="entry name" value="HTH_LUXR_2"/>
    <property type="match status" value="1"/>
</dbReference>
<dbReference type="Gene3D" id="1.10.10.10">
    <property type="entry name" value="Winged helix-like DNA-binding domain superfamily/Winged helix DNA-binding domain"/>
    <property type="match status" value="1"/>
</dbReference>
<name>D3EYY8_CONWI</name>
<evidence type="ECO:0000259" key="4">
    <source>
        <dbReference type="PROSITE" id="PS50043"/>
    </source>
</evidence>
<dbReference type="Gene3D" id="1.25.40.10">
    <property type="entry name" value="Tetratricopeptide repeat domain"/>
    <property type="match status" value="2"/>
</dbReference>
<keyword evidence="6" id="KW-1185">Reference proteome</keyword>
<protein>
    <submittedName>
        <fullName evidence="5">Transcriptional regulator, LuxR family</fullName>
    </submittedName>
</protein>
<dbReference type="InterPro" id="IPR027417">
    <property type="entry name" value="P-loop_NTPase"/>
</dbReference>
<dbReference type="InterPro" id="IPR016032">
    <property type="entry name" value="Sig_transdc_resp-reg_C-effctor"/>
</dbReference>
<dbReference type="GO" id="GO:0005524">
    <property type="term" value="F:ATP binding"/>
    <property type="evidence" value="ECO:0007669"/>
    <property type="project" value="UniProtKB-KW"/>
</dbReference>
<dbReference type="OrthoDB" id="134933at2"/>
<evidence type="ECO:0000313" key="6">
    <source>
        <dbReference type="Proteomes" id="UP000008229"/>
    </source>
</evidence>
<sequence length="943" mass="98448">MDAESLLEREHELETLAGALDAALTGAGSLLLVEAPAGIGKSALLRAARRLARDRGIAQLVARGTPLERALPFGVAGRLLERSGERAPREPLAVPDDDGLGLIRTFAEAIVDLAWPAPASAAARPLLVVVDDAQWADAPSLRVLVHLAARLDDLPVALVAGVRTGEPDAPSELLEALRGAGAARTLRPAPLGDAAIAQLVTRTLGEHASPELVRACANASGGNPFYLRELLAAVGSEAPRTPTADQLEQLVPDSVLRSVLVRLARLGQAASRLASAAAVLGDGATLDAAATLAELEPLAAEQAADVLADAGVLDAGEPLRFSHPLIASALLADMGSFARARAHRRAAELVADAGPERVAMHLLHARPQRDPAVVTPLRRAAALARERGAPAESVRLLERALAEPPPAEQRPALLLELADAGIRSGAADAPERIEEALELIDEPHARGAAQLALSRQLHHVGEFARAAALAGDARAALPPGDPLQPRLLAAHVASAFLDPGLHVQSKAMMEPLLAAARRGDLPHDPGLLALLAMRMAEAGEPVATVRTLADAALAGGPLLDHDSHGTSLGFLAAALLWSDELELAERWLAQAVAAARRHAAVLPQFVACYFRACVHLQRGRLAEAVADAEHALEIHRYGWASSSAAATVLARAQLERGDLDAAREAIAVAETGDERRPEHVLLLEARARVRLAAGDHAGALADALAAGRHTERYGAAPSARAHEWRPIGARAAHALGDTRAARELVDEALALTRDDDAARIRGDVLRAAGVVTGGEEGLALLAEAVTLLERSPALLSRAHALAEHGAALRRAGQRRAAREPLQRALELADDAGAEPLVARVRDELRALGLRPRRAARSGAASLTPAERRIAELAADGLSTPQIAHHLTITKKTVETHLSHIFGKLDVRSRTELPAALTAGEQAAADVDARGDADARPDAAPAAP</sequence>
<reference evidence="5 6" key="1">
    <citation type="journal article" date="2010" name="Stand. Genomic Sci.">
        <title>Complete genome sequence of Conexibacter woesei type strain (ID131577).</title>
        <authorList>
            <person name="Pukall R."/>
            <person name="Lapidus A."/>
            <person name="Glavina Del Rio T."/>
            <person name="Copeland A."/>
            <person name="Tice H."/>
            <person name="Cheng J.-F."/>
            <person name="Lucas S."/>
            <person name="Chen F."/>
            <person name="Nolan M."/>
            <person name="Bruce D."/>
            <person name="Goodwin L."/>
            <person name="Pitluck S."/>
            <person name="Mavromatis K."/>
            <person name="Ivanova N."/>
            <person name="Ovchinnikova G."/>
            <person name="Pati A."/>
            <person name="Chen A."/>
            <person name="Palaniappan K."/>
            <person name="Land M."/>
            <person name="Hauser L."/>
            <person name="Chang Y.-J."/>
            <person name="Jeffries C.D."/>
            <person name="Chain P."/>
            <person name="Meincke L."/>
            <person name="Sims D."/>
            <person name="Brettin T."/>
            <person name="Detter J.C."/>
            <person name="Rohde M."/>
            <person name="Goeker M."/>
            <person name="Bristow J."/>
            <person name="Eisen J.A."/>
            <person name="Markowitz V."/>
            <person name="Kyrpides N.C."/>
            <person name="Klenk H.-P."/>
            <person name="Hugenholtz P."/>
        </authorList>
    </citation>
    <scope>NUCLEOTIDE SEQUENCE [LARGE SCALE GENOMIC DNA]</scope>
    <source>
        <strain evidence="6">DSM 14684 / CIP 108061 / JCM 11494 / NBRC 100937 / ID131577</strain>
    </source>
</reference>
<dbReference type="CDD" id="cd06170">
    <property type="entry name" value="LuxR_C_like"/>
    <property type="match status" value="1"/>
</dbReference>
<dbReference type="GO" id="GO:0003677">
    <property type="term" value="F:DNA binding"/>
    <property type="evidence" value="ECO:0007669"/>
    <property type="project" value="InterPro"/>
</dbReference>
<dbReference type="HOGENOM" id="CLU_006850_1_0_11"/>
<dbReference type="PRINTS" id="PR00038">
    <property type="entry name" value="HTHLUXR"/>
</dbReference>
<dbReference type="RefSeq" id="WP_012932913.1">
    <property type="nucleotide sequence ID" value="NC_013739.1"/>
</dbReference>
<reference evidence="6" key="2">
    <citation type="submission" date="2010-01" db="EMBL/GenBank/DDBJ databases">
        <title>The complete genome of Conexibacter woesei DSM 14684.</title>
        <authorList>
            <consortium name="US DOE Joint Genome Institute (JGI-PGF)"/>
            <person name="Lucas S."/>
            <person name="Copeland A."/>
            <person name="Lapidus A."/>
            <person name="Glavina del Rio T."/>
            <person name="Dalin E."/>
            <person name="Tice H."/>
            <person name="Bruce D."/>
            <person name="Goodwin L."/>
            <person name="Pitluck S."/>
            <person name="Kyrpides N."/>
            <person name="Mavromatis K."/>
            <person name="Ivanova N."/>
            <person name="Mikhailova N."/>
            <person name="Chertkov O."/>
            <person name="Brettin T."/>
            <person name="Detter J.C."/>
            <person name="Han C."/>
            <person name="Larimer F."/>
            <person name="Land M."/>
            <person name="Hauser L."/>
            <person name="Markowitz V."/>
            <person name="Cheng J.-F."/>
            <person name="Hugenholtz P."/>
            <person name="Woyke T."/>
            <person name="Wu D."/>
            <person name="Pukall R."/>
            <person name="Steenblock K."/>
            <person name="Schneider S."/>
            <person name="Klenk H.-P."/>
            <person name="Eisen J.A."/>
        </authorList>
    </citation>
    <scope>NUCLEOTIDE SEQUENCE [LARGE SCALE GENOMIC DNA]</scope>
    <source>
        <strain evidence="6">DSM 14684 / CIP 108061 / JCM 11494 / NBRC 100937 / ID131577</strain>
    </source>
</reference>
<dbReference type="Proteomes" id="UP000008229">
    <property type="component" value="Chromosome"/>
</dbReference>
<dbReference type="PROSITE" id="PS00622">
    <property type="entry name" value="HTH_LUXR_1"/>
    <property type="match status" value="1"/>
</dbReference>
<evidence type="ECO:0000313" key="5">
    <source>
        <dbReference type="EMBL" id="ADB49862.1"/>
    </source>
</evidence>
<dbReference type="eggNOG" id="COG2197">
    <property type="taxonomic scope" value="Bacteria"/>
</dbReference>
<dbReference type="SUPFAM" id="SSF48452">
    <property type="entry name" value="TPR-like"/>
    <property type="match status" value="1"/>
</dbReference>
<dbReference type="EMBL" id="CP001854">
    <property type="protein sequence ID" value="ADB49862.1"/>
    <property type="molecule type" value="Genomic_DNA"/>
</dbReference>
<dbReference type="InterPro" id="IPR011990">
    <property type="entry name" value="TPR-like_helical_dom_sf"/>
</dbReference>
<dbReference type="eggNOG" id="COG3899">
    <property type="taxonomic scope" value="Bacteria"/>
</dbReference>
<keyword evidence="2" id="KW-0067">ATP-binding</keyword>
<dbReference type="SMART" id="SM00028">
    <property type="entry name" value="TPR"/>
    <property type="match status" value="3"/>
</dbReference>
<proteinExistence type="predicted"/>
<dbReference type="PANTHER" id="PTHR16305:SF35">
    <property type="entry name" value="TRANSCRIPTIONAL ACTIVATOR DOMAIN"/>
    <property type="match status" value="1"/>
</dbReference>
<dbReference type="SUPFAM" id="SSF52540">
    <property type="entry name" value="P-loop containing nucleoside triphosphate hydrolases"/>
    <property type="match status" value="1"/>
</dbReference>
<dbReference type="AlphaFoldDB" id="D3EYY8"/>
<dbReference type="InterPro" id="IPR019734">
    <property type="entry name" value="TPR_rpt"/>
</dbReference>
<dbReference type="GO" id="GO:0004016">
    <property type="term" value="F:adenylate cyclase activity"/>
    <property type="evidence" value="ECO:0007669"/>
    <property type="project" value="TreeGrafter"/>
</dbReference>
<evidence type="ECO:0000256" key="3">
    <source>
        <dbReference type="SAM" id="MobiDB-lite"/>
    </source>
</evidence>
<dbReference type="eggNOG" id="COG0457">
    <property type="taxonomic scope" value="Bacteria"/>
</dbReference>
<accession>D3EYY8</accession>
<feature type="domain" description="HTH luxR-type" evidence="4">
    <location>
        <begin position="855"/>
        <end position="920"/>
    </location>
</feature>
<dbReference type="GO" id="GO:0006355">
    <property type="term" value="P:regulation of DNA-templated transcription"/>
    <property type="evidence" value="ECO:0007669"/>
    <property type="project" value="InterPro"/>
</dbReference>
<evidence type="ECO:0000256" key="2">
    <source>
        <dbReference type="ARBA" id="ARBA00022840"/>
    </source>
</evidence>
<gene>
    <name evidence="5" type="ordered locus">Cwoe_1434</name>
</gene>
<feature type="compositionally biased region" description="Basic and acidic residues" evidence="3">
    <location>
        <begin position="926"/>
        <end position="936"/>
    </location>
</feature>
<feature type="region of interest" description="Disordered" evidence="3">
    <location>
        <begin position="917"/>
        <end position="943"/>
    </location>
</feature>
<dbReference type="InterPro" id="IPR036388">
    <property type="entry name" value="WH-like_DNA-bd_sf"/>
</dbReference>
<dbReference type="GO" id="GO:0005737">
    <property type="term" value="C:cytoplasm"/>
    <property type="evidence" value="ECO:0007669"/>
    <property type="project" value="TreeGrafter"/>
</dbReference>
<evidence type="ECO:0000256" key="1">
    <source>
        <dbReference type="ARBA" id="ARBA00022741"/>
    </source>
</evidence>
<dbReference type="SMART" id="SM00421">
    <property type="entry name" value="HTH_LUXR"/>
    <property type="match status" value="1"/>
</dbReference>